<dbReference type="InterPro" id="IPR057253">
    <property type="entry name" value="CoiA-like_N"/>
</dbReference>
<name>A0A0R1WGV4_9LACO</name>
<evidence type="ECO:0000313" key="4">
    <source>
        <dbReference type="Proteomes" id="UP000050973"/>
    </source>
</evidence>
<dbReference type="InterPro" id="IPR010330">
    <property type="entry name" value="CoiA_nuc"/>
</dbReference>
<sequence>MLVAMNKKELVLAANAAAGDGYYCPACQQPVYLRRGRSKVAHFAHRPGADCAVSEGETSEHLRGKQQLFNYFQAQGLRPRLEVYLPAINQRPDILVWRDRRLVAVEFQCSPLTVARLQARNEGYYQLGIKPVWLLGQPYRHHLSAAKLAQFTQIIADQPTIPYWNTRRCQIEYWRSFRRCSFVRGRPPVTKLLQQQVLALARNGSANDLVRRLTATAYETVQQPLAHCPLVCHDLVPTWPTTRVAVIYWRIAVLLALRTQPLFTAWSPAEWQHWLWQCGRPYWLDFACAPPSVCGTVINEFTLDLLAARVICQCGDHYVLFCHPSWFTDLAAKNASLAAASIIHAQNRVELLAKER</sequence>
<dbReference type="AlphaFoldDB" id="A0A0R1WGV4"/>
<accession>A0A0R1WGV4</accession>
<dbReference type="EMBL" id="AZGE01000018">
    <property type="protein sequence ID" value="KRM14985.1"/>
    <property type="molecule type" value="Genomic_DNA"/>
</dbReference>
<dbReference type="PATRIC" id="fig|1423779.3.peg.651"/>
<dbReference type="Pfam" id="PF25164">
    <property type="entry name" value="CoiA_N"/>
    <property type="match status" value="1"/>
</dbReference>
<organism evidence="3 4">
    <name type="scientific">Limosilactobacillus oris DSM 4864</name>
    <dbReference type="NCBI Taxonomy" id="1423779"/>
    <lineage>
        <taxon>Bacteria</taxon>
        <taxon>Bacillati</taxon>
        <taxon>Bacillota</taxon>
        <taxon>Bacilli</taxon>
        <taxon>Lactobacillales</taxon>
        <taxon>Lactobacillaceae</taxon>
        <taxon>Limosilactobacillus</taxon>
    </lineage>
</organism>
<feature type="domain" description="Competence protein CoiA-like N-terminal" evidence="2">
    <location>
        <begin position="19"/>
        <end position="54"/>
    </location>
</feature>
<feature type="domain" description="Competence protein CoiA nuclease-like" evidence="1">
    <location>
        <begin position="57"/>
        <end position="156"/>
    </location>
</feature>
<protein>
    <submittedName>
        <fullName evidence="3">Competence protein CoiA-like protein</fullName>
    </submittedName>
</protein>
<evidence type="ECO:0000259" key="1">
    <source>
        <dbReference type="Pfam" id="PF06054"/>
    </source>
</evidence>
<evidence type="ECO:0000313" key="3">
    <source>
        <dbReference type="EMBL" id="KRM14985.1"/>
    </source>
</evidence>
<proteinExistence type="predicted"/>
<reference evidence="3 4" key="1">
    <citation type="journal article" date="2015" name="Genome Announc.">
        <title>Expanding the biotechnology potential of lactobacilli through comparative genomics of 213 strains and associated genera.</title>
        <authorList>
            <person name="Sun Z."/>
            <person name="Harris H.M."/>
            <person name="McCann A."/>
            <person name="Guo C."/>
            <person name="Argimon S."/>
            <person name="Zhang W."/>
            <person name="Yang X."/>
            <person name="Jeffery I.B."/>
            <person name="Cooney J.C."/>
            <person name="Kagawa T.F."/>
            <person name="Liu W."/>
            <person name="Song Y."/>
            <person name="Salvetti E."/>
            <person name="Wrobel A."/>
            <person name="Rasinkangas P."/>
            <person name="Parkhill J."/>
            <person name="Rea M.C."/>
            <person name="O'Sullivan O."/>
            <person name="Ritari J."/>
            <person name="Douillard F.P."/>
            <person name="Paul Ross R."/>
            <person name="Yang R."/>
            <person name="Briner A.E."/>
            <person name="Felis G.E."/>
            <person name="de Vos W.M."/>
            <person name="Barrangou R."/>
            <person name="Klaenhammer T.R."/>
            <person name="Caufield P.W."/>
            <person name="Cui Y."/>
            <person name="Zhang H."/>
            <person name="O'Toole P.W."/>
        </authorList>
    </citation>
    <scope>NUCLEOTIDE SEQUENCE [LARGE SCALE GENOMIC DNA]</scope>
    <source>
        <strain evidence="3 4">DSM 4864</strain>
    </source>
</reference>
<evidence type="ECO:0000259" key="2">
    <source>
        <dbReference type="Pfam" id="PF25164"/>
    </source>
</evidence>
<gene>
    <name evidence="3" type="ORF">FC49_GL000642</name>
</gene>
<dbReference type="Proteomes" id="UP000050973">
    <property type="component" value="Unassembled WGS sequence"/>
</dbReference>
<comment type="caution">
    <text evidence="3">The sequence shown here is derived from an EMBL/GenBank/DDBJ whole genome shotgun (WGS) entry which is preliminary data.</text>
</comment>
<dbReference type="Pfam" id="PF06054">
    <property type="entry name" value="CoiA_nuc"/>
    <property type="match status" value="1"/>
</dbReference>